<dbReference type="InterPro" id="IPR018982">
    <property type="entry name" value="RQC_domain"/>
</dbReference>
<dbReference type="SMART" id="SM00490">
    <property type="entry name" value="HELICc"/>
    <property type="match status" value="1"/>
</dbReference>
<dbReference type="InterPro" id="IPR004589">
    <property type="entry name" value="DNA_helicase_ATP-dep_RecQ"/>
</dbReference>
<accession>A0A5M3Q0N7</accession>
<dbReference type="CDD" id="cd17920">
    <property type="entry name" value="DEXHc_RecQ"/>
    <property type="match status" value="1"/>
</dbReference>
<feature type="domain" description="Helicase C-terminal" evidence="14">
    <location>
        <begin position="224"/>
        <end position="367"/>
    </location>
</feature>
<dbReference type="EC" id="5.6.2.4" evidence="10"/>
<dbReference type="GO" id="GO:0003677">
    <property type="term" value="F:DNA binding"/>
    <property type="evidence" value="ECO:0007669"/>
    <property type="project" value="UniProtKB-KW"/>
</dbReference>
<dbReference type="InterPro" id="IPR036390">
    <property type="entry name" value="WH_DNA-bd_sf"/>
</dbReference>
<comment type="similarity">
    <text evidence="1">Belongs to the helicase family. RecQ subfamily.</text>
</comment>
<dbReference type="GO" id="GO:0043138">
    <property type="term" value="F:3'-5' DNA helicase activity"/>
    <property type="evidence" value="ECO:0007669"/>
    <property type="project" value="UniProtKB-EC"/>
</dbReference>
<dbReference type="GO" id="GO:0046872">
    <property type="term" value="F:metal ion binding"/>
    <property type="evidence" value="ECO:0007669"/>
    <property type="project" value="UniProtKB-KW"/>
</dbReference>
<dbReference type="Gene3D" id="1.10.10.10">
    <property type="entry name" value="Winged helix-like DNA-binding domain superfamily/Winged helix DNA-binding domain"/>
    <property type="match status" value="1"/>
</dbReference>
<evidence type="ECO:0000256" key="1">
    <source>
        <dbReference type="ARBA" id="ARBA00005446"/>
    </source>
</evidence>
<evidence type="ECO:0000313" key="15">
    <source>
        <dbReference type="EMBL" id="GBO88660.1"/>
    </source>
</evidence>
<dbReference type="Gene3D" id="3.40.50.300">
    <property type="entry name" value="P-loop containing nucleotide triphosphate hydrolases"/>
    <property type="match status" value="2"/>
</dbReference>
<keyword evidence="5" id="KW-0347">Helicase</keyword>
<reference evidence="15 16" key="1">
    <citation type="journal article" date="2019" name="J. Gen. Appl. Microbiol.">
        <title>Aerobic degradation of cis-dichloroethene by the marine bacterium Marinobacter salsuginis strain 5N-3.</title>
        <authorList>
            <person name="Inoue Y."/>
            <person name="Fukunaga Y."/>
            <person name="Katsumata H."/>
            <person name="Ohji S."/>
            <person name="Hosoyama A."/>
            <person name="Mori K."/>
            <person name="Ando K."/>
        </authorList>
    </citation>
    <scope>NUCLEOTIDE SEQUENCE [LARGE SCALE GENOMIC DNA]</scope>
    <source>
        <strain evidence="15 16">NBRC 109114</strain>
    </source>
</reference>
<dbReference type="PROSITE" id="PS51194">
    <property type="entry name" value="HELICASE_CTER"/>
    <property type="match status" value="1"/>
</dbReference>
<name>A0A5M3Q0N7_9GAMM</name>
<evidence type="ECO:0000256" key="7">
    <source>
        <dbReference type="ARBA" id="ARBA00023125"/>
    </source>
</evidence>
<evidence type="ECO:0000256" key="2">
    <source>
        <dbReference type="ARBA" id="ARBA00022723"/>
    </source>
</evidence>
<sequence>MTPRDALQHYFGYPDFRDGQGEIVEAALEGRDILAIRPTGSGKTVCFQLPAMLKKGVTFVVSPLISLMQDQVDELEGTAVSATFLNSQLSGGEYSQRLKEIEAGQYKLVYLAPERLTQEKFLFWMRKIEIAMVVVDEAHCISQWGSDFRFSYAQIGHSLDRLASIKKRKIQRMALSASVTEEIQADIRNRLNLFHPQVFLGGFHRSNLRYRAIYCASPAGRWHHLTRFLKRLEEGAGIVYCISVKDVDRIWGKLVDEGYSVTKYHGRLKASEREANQESWMNGESRIIVATNAFGMGINKRDVRMVLHYGYPSSPEDYMQEAGRAGRDGKDSDCVVLWSKQDAMVQSILLESRFPSQELMSWVLARLHNRPDDKKTMPINPADYSQKAPYRSSAALIEQSLRFLEQQNILSLKRGPRPGLIGIANYNPQAQFDYGMVSARHSKADMRLRKMKDYLEAVECRAVNLVRYFDEDTDVSACGVCDNCLTAQKPVDGISSLELAALHLVHATKQRFGRSKITLTLDGVRDPKVLASKLHLYPGFGVCKGSATKASSLIQDLLTKKLLRMTVEPQYKVLALSDLGYRMLRDNYQSLHDSNQAKATPAEPEPDLVQALLDLRAELADRYGVSVDSIYSRKEADTIANAFDCDDPDDMINGIIGPERGLQFGFRIIETLDNLTAQKPS</sequence>
<dbReference type="GO" id="GO:0009378">
    <property type="term" value="F:four-way junction helicase activity"/>
    <property type="evidence" value="ECO:0007669"/>
    <property type="project" value="TreeGrafter"/>
</dbReference>
<dbReference type="GO" id="GO:0005737">
    <property type="term" value="C:cytoplasm"/>
    <property type="evidence" value="ECO:0007669"/>
    <property type="project" value="TreeGrafter"/>
</dbReference>
<keyword evidence="7" id="KW-0238">DNA-binding</keyword>
<dbReference type="SMART" id="SM00487">
    <property type="entry name" value="DEXDc"/>
    <property type="match status" value="1"/>
</dbReference>
<dbReference type="InterPro" id="IPR001650">
    <property type="entry name" value="Helicase_C-like"/>
</dbReference>
<dbReference type="GO" id="GO:0006310">
    <property type="term" value="P:DNA recombination"/>
    <property type="evidence" value="ECO:0007669"/>
    <property type="project" value="InterPro"/>
</dbReference>
<evidence type="ECO:0000259" key="14">
    <source>
        <dbReference type="PROSITE" id="PS51194"/>
    </source>
</evidence>
<evidence type="ECO:0000256" key="5">
    <source>
        <dbReference type="ARBA" id="ARBA00022806"/>
    </source>
</evidence>
<dbReference type="SUPFAM" id="SSF46785">
    <property type="entry name" value="Winged helix' DNA-binding domain"/>
    <property type="match status" value="1"/>
</dbReference>
<protein>
    <recommendedName>
        <fullName evidence="11">ATP-dependent DNA helicase RecQ</fullName>
        <ecNumber evidence="10">5.6.2.4</ecNumber>
    </recommendedName>
    <alternativeName>
        <fullName evidence="12">DNA 3'-5' helicase RecQ</fullName>
    </alternativeName>
</protein>
<keyword evidence="8" id="KW-0413">Isomerase</keyword>
<dbReference type="Pfam" id="PF16124">
    <property type="entry name" value="RecQ_Zn_bind"/>
    <property type="match status" value="1"/>
</dbReference>
<dbReference type="InterPro" id="IPR014001">
    <property type="entry name" value="Helicase_ATP-bd"/>
</dbReference>
<dbReference type="InterPro" id="IPR032284">
    <property type="entry name" value="RecQ_Zn-bd"/>
</dbReference>
<evidence type="ECO:0000256" key="3">
    <source>
        <dbReference type="ARBA" id="ARBA00022741"/>
    </source>
</evidence>
<proteinExistence type="inferred from homology"/>
<dbReference type="RefSeq" id="WP_136629474.1">
    <property type="nucleotide sequence ID" value="NZ_BGZI01000015.1"/>
</dbReference>
<evidence type="ECO:0000256" key="8">
    <source>
        <dbReference type="ARBA" id="ARBA00023235"/>
    </source>
</evidence>
<dbReference type="Proteomes" id="UP000387223">
    <property type="component" value="Unassembled WGS sequence"/>
</dbReference>
<organism evidence="15 16">
    <name type="scientific">Marinobacter salsuginis</name>
    <dbReference type="NCBI Taxonomy" id="418719"/>
    <lineage>
        <taxon>Bacteria</taxon>
        <taxon>Pseudomonadati</taxon>
        <taxon>Pseudomonadota</taxon>
        <taxon>Gammaproteobacteria</taxon>
        <taxon>Pseudomonadales</taxon>
        <taxon>Marinobacteraceae</taxon>
        <taxon>Marinobacter</taxon>
    </lineage>
</organism>
<dbReference type="GO" id="GO:0006281">
    <property type="term" value="P:DNA repair"/>
    <property type="evidence" value="ECO:0007669"/>
    <property type="project" value="InterPro"/>
</dbReference>
<keyword evidence="6" id="KW-0067">ATP-binding</keyword>
<keyword evidence="3" id="KW-0547">Nucleotide-binding</keyword>
<dbReference type="GO" id="GO:0005524">
    <property type="term" value="F:ATP binding"/>
    <property type="evidence" value="ECO:0007669"/>
    <property type="project" value="UniProtKB-KW"/>
</dbReference>
<evidence type="ECO:0000256" key="4">
    <source>
        <dbReference type="ARBA" id="ARBA00022801"/>
    </source>
</evidence>
<comment type="caution">
    <text evidence="15">The sequence shown here is derived from an EMBL/GenBank/DDBJ whole genome shotgun (WGS) entry which is preliminary data.</text>
</comment>
<evidence type="ECO:0000313" key="16">
    <source>
        <dbReference type="Proteomes" id="UP000387223"/>
    </source>
</evidence>
<evidence type="ECO:0000256" key="12">
    <source>
        <dbReference type="ARBA" id="ARBA00044550"/>
    </source>
</evidence>
<dbReference type="AlphaFoldDB" id="A0A5M3Q0N7"/>
<dbReference type="GO" id="GO:0006260">
    <property type="term" value="P:DNA replication"/>
    <property type="evidence" value="ECO:0007669"/>
    <property type="project" value="InterPro"/>
</dbReference>
<dbReference type="NCBIfam" id="TIGR00614">
    <property type="entry name" value="recQ_fam"/>
    <property type="match status" value="1"/>
</dbReference>
<gene>
    <name evidence="15" type="ORF">MSSD14B_23280</name>
</gene>
<dbReference type="InterPro" id="IPR011545">
    <property type="entry name" value="DEAD/DEAH_box_helicase_dom"/>
</dbReference>
<dbReference type="PROSITE" id="PS51192">
    <property type="entry name" value="HELICASE_ATP_BIND_1"/>
    <property type="match status" value="1"/>
</dbReference>
<dbReference type="Pfam" id="PF09382">
    <property type="entry name" value="RQC"/>
    <property type="match status" value="1"/>
</dbReference>
<evidence type="ECO:0000259" key="13">
    <source>
        <dbReference type="PROSITE" id="PS51192"/>
    </source>
</evidence>
<comment type="catalytic activity">
    <reaction evidence="9">
        <text>Couples ATP hydrolysis with the unwinding of duplex DNA by translocating in the 3'-5' direction.</text>
        <dbReference type="EC" id="5.6.2.4"/>
    </reaction>
</comment>
<evidence type="ECO:0000256" key="11">
    <source>
        <dbReference type="ARBA" id="ARBA00044535"/>
    </source>
</evidence>
<dbReference type="InterPro" id="IPR036388">
    <property type="entry name" value="WH-like_DNA-bd_sf"/>
</dbReference>
<dbReference type="Pfam" id="PF00270">
    <property type="entry name" value="DEAD"/>
    <property type="match status" value="1"/>
</dbReference>
<evidence type="ECO:0000256" key="6">
    <source>
        <dbReference type="ARBA" id="ARBA00022840"/>
    </source>
</evidence>
<dbReference type="GO" id="GO:0043590">
    <property type="term" value="C:bacterial nucleoid"/>
    <property type="evidence" value="ECO:0007669"/>
    <property type="project" value="TreeGrafter"/>
</dbReference>
<evidence type="ECO:0000256" key="10">
    <source>
        <dbReference type="ARBA" id="ARBA00034808"/>
    </source>
</evidence>
<dbReference type="EMBL" id="BGZI01000015">
    <property type="protein sequence ID" value="GBO88660.1"/>
    <property type="molecule type" value="Genomic_DNA"/>
</dbReference>
<dbReference type="PANTHER" id="PTHR13710:SF105">
    <property type="entry name" value="ATP-DEPENDENT DNA HELICASE Q1"/>
    <property type="match status" value="1"/>
</dbReference>
<dbReference type="InterPro" id="IPR027417">
    <property type="entry name" value="P-loop_NTPase"/>
</dbReference>
<dbReference type="PANTHER" id="PTHR13710">
    <property type="entry name" value="DNA HELICASE RECQ FAMILY MEMBER"/>
    <property type="match status" value="1"/>
</dbReference>
<dbReference type="GO" id="GO:0030894">
    <property type="term" value="C:replisome"/>
    <property type="evidence" value="ECO:0007669"/>
    <property type="project" value="TreeGrafter"/>
</dbReference>
<dbReference type="GO" id="GO:0016787">
    <property type="term" value="F:hydrolase activity"/>
    <property type="evidence" value="ECO:0007669"/>
    <property type="project" value="UniProtKB-KW"/>
</dbReference>
<feature type="domain" description="Helicase ATP-binding" evidence="13">
    <location>
        <begin position="24"/>
        <end position="197"/>
    </location>
</feature>
<dbReference type="SUPFAM" id="SSF52540">
    <property type="entry name" value="P-loop containing nucleoside triphosphate hydrolases"/>
    <property type="match status" value="1"/>
</dbReference>
<dbReference type="Pfam" id="PF00271">
    <property type="entry name" value="Helicase_C"/>
    <property type="match status" value="1"/>
</dbReference>
<evidence type="ECO:0000256" key="9">
    <source>
        <dbReference type="ARBA" id="ARBA00034617"/>
    </source>
</evidence>
<keyword evidence="2" id="KW-0479">Metal-binding</keyword>
<keyword evidence="4" id="KW-0378">Hydrolase</keyword>